<dbReference type="InterPro" id="IPR003488">
    <property type="entry name" value="DprA"/>
</dbReference>
<dbReference type="Pfam" id="PF02481">
    <property type="entry name" value="DNA_processg_A"/>
    <property type="match status" value="1"/>
</dbReference>
<evidence type="ECO:0000259" key="3">
    <source>
        <dbReference type="Pfam" id="PF17782"/>
    </source>
</evidence>
<dbReference type="Pfam" id="PF21102">
    <property type="entry name" value="DprA_N"/>
    <property type="match status" value="1"/>
</dbReference>
<dbReference type="PANTHER" id="PTHR43022">
    <property type="entry name" value="PROTEIN SMF"/>
    <property type="match status" value="1"/>
</dbReference>
<feature type="domain" description="Smf/DprA SLOG" evidence="2">
    <location>
        <begin position="77"/>
        <end position="283"/>
    </location>
</feature>
<comment type="similarity">
    <text evidence="1">Belongs to the DprA/Smf family.</text>
</comment>
<organism evidence="4 5">
    <name type="scientific">Terrihabitans soli</name>
    <dbReference type="NCBI Taxonomy" id="708113"/>
    <lineage>
        <taxon>Bacteria</taxon>
        <taxon>Pseudomonadati</taxon>
        <taxon>Pseudomonadota</taxon>
        <taxon>Alphaproteobacteria</taxon>
        <taxon>Hyphomicrobiales</taxon>
        <taxon>Terrihabitans</taxon>
    </lineage>
</organism>
<accession>A0A6S6QIP5</accession>
<dbReference type="AlphaFoldDB" id="A0A6S6QIP5"/>
<dbReference type="PANTHER" id="PTHR43022:SF1">
    <property type="entry name" value="PROTEIN SMF"/>
    <property type="match status" value="1"/>
</dbReference>
<dbReference type="Proteomes" id="UP000515317">
    <property type="component" value="Chromosome"/>
</dbReference>
<dbReference type="EMBL" id="AP023361">
    <property type="protein sequence ID" value="BCJ91123.1"/>
    <property type="molecule type" value="Genomic_DNA"/>
</dbReference>
<dbReference type="Pfam" id="PF17782">
    <property type="entry name" value="WHD_DprA"/>
    <property type="match status" value="1"/>
</dbReference>
<evidence type="ECO:0000259" key="2">
    <source>
        <dbReference type="Pfam" id="PF02481"/>
    </source>
</evidence>
<dbReference type="KEGG" id="tso:IZ6_18580"/>
<keyword evidence="5" id="KW-1185">Reference proteome</keyword>
<dbReference type="SUPFAM" id="SSF102405">
    <property type="entry name" value="MCP/YpsA-like"/>
    <property type="match status" value="1"/>
</dbReference>
<name>A0A6S6QIP5_9HYPH</name>
<dbReference type="InterPro" id="IPR041614">
    <property type="entry name" value="DprA_WH"/>
</dbReference>
<protein>
    <submittedName>
        <fullName evidence="4">DNA processing protein DprA</fullName>
    </submittedName>
</protein>
<evidence type="ECO:0000256" key="1">
    <source>
        <dbReference type="ARBA" id="ARBA00006525"/>
    </source>
</evidence>
<sequence length="376" mass="39131">MARLTDPQRLAWLRLIRTDNVGSRTFHNLLDHFGSAEAAIEAWPDLVSKGGGQGKRLCSVEDAEREIAGLERLGAQLIALGEPDYPSVLAESDGAPPLLTVLGGTACFERPIISIVGARNASAAGRSFAAKLAADLGRAGFAIASGLARGIDTAAHEASLATGTIAVLAGGPDRIYPAENAPLLQRILKDGAAVTEMPLGWEPRAKDFPRRNRIIAGLARGVVVVEAALRSGSLITARLANELGREVMAAPGSPLDVRCEGSNALLRDGATLITSADHVIEALGASLAPQGKPASHYKERGPIIIKESGGAPAADDGLRALVLELLGPSPAGIDDIVRLSGAPARTVQLVLLELEMAGRLERHLGGRISLIGEPTY</sequence>
<dbReference type="InterPro" id="IPR036388">
    <property type="entry name" value="WH-like_DNA-bd_sf"/>
</dbReference>
<dbReference type="Gene3D" id="3.40.50.450">
    <property type="match status" value="1"/>
</dbReference>
<proteinExistence type="inferred from homology"/>
<evidence type="ECO:0000313" key="4">
    <source>
        <dbReference type="EMBL" id="BCJ91123.1"/>
    </source>
</evidence>
<dbReference type="Gene3D" id="1.10.10.10">
    <property type="entry name" value="Winged helix-like DNA-binding domain superfamily/Winged helix DNA-binding domain"/>
    <property type="match status" value="1"/>
</dbReference>
<dbReference type="RefSeq" id="WP_222874793.1">
    <property type="nucleotide sequence ID" value="NZ_AP023361.1"/>
</dbReference>
<evidence type="ECO:0000313" key="5">
    <source>
        <dbReference type="Proteomes" id="UP000515317"/>
    </source>
</evidence>
<gene>
    <name evidence="4" type="ORF">IZ6_18580</name>
</gene>
<feature type="domain" description="DprA winged helix" evidence="3">
    <location>
        <begin position="310"/>
        <end position="366"/>
    </location>
</feature>
<dbReference type="NCBIfam" id="TIGR00732">
    <property type="entry name" value="dprA"/>
    <property type="match status" value="1"/>
</dbReference>
<reference evidence="4 5" key="1">
    <citation type="submission" date="2020-08" db="EMBL/GenBank/DDBJ databases">
        <title>Genome sequence of Rhizobiales bacterium strain IZ6.</title>
        <authorList>
            <person name="Nakai R."/>
            <person name="Naganuma T."/>
        </authorList>
    </citation>
    <scope>NUCLEOTIDE SEQUENCE [LARGE SCALE GENOMIC DNA]</scope>
    <source>
        <strain evidence="4 5">IZ6</strain>
    </source>
</reference>
<dbReference type="GO" id="GO:0009294">
    <property type="term" value="P:DNA-mediated transformation"/>
    <property type="evidence" value="ECO:0007669"/>
    <property type="project" value="InterPro"/>
</dbReference>
<dbReference type="InterPro" id="IPR057666">
    <property type="entry name" value="DrpA_SLOG"/>
</dbReference>